<dbReference type="AlphaFoldDB" id="A0A914RUX5"/>
<protein>
    <submittedName>
        <fullName evidence="2">Uncharacterized protein</fullName>
    </submittedName>
</protein>
<organism evidence="1 2">
    <name type="scientific">Parascaris equorum</name>
    <name type="common">Equine roundworm</name>
    <dbReference type="NCBI Taxonomy" id="6256"/>
    <lineage>
        <taxon>Eukaryota</taxon>
        <taxon>Metazoa</taxon>
        <taxon>Ecdysozoa</taxon>
        <taxon>Nematoda</taxon>
        <taxon>Chromadorea</taxon>
        <taxon>Rhabditida</taxon>
        <taxon>Spirurina</taxon>
        <taxon>Ascaridomorpha</taxon>
        <taxon>Ascaridoidea</taxon>
        <taxon>Ascarididae</taxon>
        <taxon>Parascaris</taxon>
    </lineage>
</organism>
<evidence type="ECO:0000313" key="2">
    <source>
        <dbReference type="WBParaSite" id="PEQ_0000578901-mRNA-1"/>
    </source>
</evidence>
<name>A0A914RUX5_PAREQ</name>
<accession>A0A914RUX5</accession>
<dbReference type="Proteomes" id="UP000887564">
    <property type="component" value="Unplaced"/>
</dbReference>
<evidence type="ECO:0000313" key="1">
    <source>
        <dbReference type="Proteomes" id="UP000887564"/>
    </source>
</evidence>
<sequence length="45" mass="5197">MWDSTFLDYLPRFSVDPKCEVPAFNEFTSASSYIVSAPFDNDERT</sequence>
<keyword evidence="1" id="KW-1185">Reference proteome</keyword>
<dbReference type="WBParaSite" id="PEQ_0000578901-mRNA-1">
    <property type="protein sequence ID" value="PEQ_0000578901-mRNA-1"/>
    <property type="gene ID" value="PEQ_0000578901"/>
</dbReference>
<reference evidence="2" key="1">
    <citation type="submission" date="2022-11" db="UniProtKB">
        <authorList>
            <consortium name="WormBaseParasite"/>
        </authorList>
    </citation>
    <scope>IDENTIFICATION</scope>
</reference>
<proteinExistence type="predicted"/>